<dbReference type="RefSeq" id="XP_014143788.1">
    <property type="nucleotide sequence ID" value="XM_014288313.1"/>
</dbReference>
<evidence type="ECO:0000313" key="3">
    <source>
        <dbReference type="Proteomes" id="UP000054560"/>
    </source>
</evidence>
<feature type="non-terminal residue" evidence="2">
    <location>
        <position position="76"/>
    </location>
</feature>
<accession>A0A0L0EZQ7</accession>
<name>A0A0L0EZQ7_9EUKA</name>
<feature type="region of interest" description="Disordered" evidence="1">
    <location>
        <begin position="1"/>
        <end position="21"/>
    </location>
</feature>
<dbReference type="EMBL" id="KQ252939">
    <property type="protein sequence ID" value="KNC69886.1"/>
    <property type="molecule type" value="Genomic_DNA"/>
</dbReference>
<feature type="compositionally biased region" description="Polar residues" evidence="1">
    <location>
        <begin position="8"/>
        <end position="21"/>
    </location>
</feature>
<dbReference type="GeneID" id="25918098"/>
<proteinExistence type="predicted"/>
<sequence>MPMASKPKFSNSRHAPSSSSKAMWEANRNCPFSIEYTVSDVLCSLIGMTSLSIATYSPPKTVTRSTKRINLVPLNL</sequence>
<dbReference type="Proteomes" id="UP000054560">
    <property type="component" value="Unassembled WGS sequence"/>
</dbReference>
<protein>
    <submittedName>
        <fullName evidence="2">Uncharacterized protein</fullName>
    </submittedName>
</protein>
<evidence type="ECO:0000256" key="1">
    <source>
        <dbReference type="SAM" id="MobiDB-lite"/>
    </source>
</evidence>
<gene>
    <name evidence="2" type="ORF">SARC_17594</name>
</gene>
<evidence type="ECO:0000313" key="2">
    <source>
        <dbReference type="EMBL" id="KNC69886.1"/>
    </source>
</evidence>
<dbReference type="AlphaFoldDB" id="A0A0L0EZQ7"/>
<organism evidence="2 3">
    <name type="scientific">Sphaeroforma arctica JP610</name>
    <dbReference type="NCBI Taxonomy" id="667725"/>
    <lineage>
        <taxon>Eukaryota</taxon>
        <taxon>Ichthyosporea</taxon>
        <taxon>Ichthyophonida</taxon>
        <taxon>Sphaeroforma</taxon>
    </lineage>
</organism>
<keyword evidence="3" id="KW-1185">Reference proteome</keyword>
<reference evidence="2 3" key="1">
    <citation type="submission" date="2011-02" db="EMBL/GenBank/DDBJ databases">
        <title>The Genome Sequence of Sphaeroforma arctica JP610.</title>
        <authorList>
            <consortium name="The Broad Institute Genome Sequencing Platform"/>
            <person name="Russ C."/>
            <person name="Cuomo C."/>
            <person name="Young S.K."/>
            <person name="Zeng Q."/>
            <person name="Gargeya S."/>
            <person name="Alvarado L."/>
            <person name="Berlin A."/>
            <person name="Chapman S.B."/>
            <person name="Chen Z."/>
            <person name="Freedman E."/>
            <person name="Gellesch M."/>
            <person name="Goldberg J."/>
            <person name="Griggs A."/>
            <person name="Gujja S."/>
            <person name="Heilman E."/>
            <person name="Heiman D."/>
            <person name="Howarth C."/>
            <person name="Mehta T."/>
            <person name="Neiman D."/>
            <person name="Pearson M."/>
            <person name="Roberts A."/>
            <person name="Saif S."/>
            <person name="Shea T."/>
            <person name="Shenoy N."/>
            <person name="Sisk P."/>
            <person name="Stolte C."/>
            <person name="Sykes S."/>
            <person name="White J."/>
            <person name="Yandava C."/>
            <person name="Burger G."/>
            <person name="Gray M.W."/>
            <person name="Holland P.W.H."/>
            <person name="King N."/>
            <person name="Lang F.B.F."/>
            <person name="Roger A.J."/>
            <person name="Ruiz-Trillo I."/>
            <person name="Haas B."/>
            <person name="Nusbaum C."/>
            <person name="Birren B."/>
        </authorList>
    </citation>
    <scope>NUCLEOTIDE SEQUENCE [LARGE SCALE GENOMIC DNA]</scope>
    <source>
        <strain evidence="2 3">JP610</strain>
    </source>
</reference>